<name>A0A844GR28_9CHRO</name>
<reference evidence="1 2" key="1">
    <citation type="submission" date="2019-11" db="EMBL/GenBank/DDBJ databases">
        <title>Isolation of a new High Light Tolerant Cyanobacteria.</title>
        <authorList>
            <person name="Dobson Z."/>
            <person name="Vaughn N."/>
            <person name="Vaughn M."/>
            <person name="Fromme P."/>
            <person name="Mazor Y."/>
        </authorList>
    </citation>
    <scope>NUCLEOTIDE SEQUENCE [LARGE SCALE GENOMIC DNA]</scope>
    <source>
        <strain evidence="1 2">0216</strain>
    </source>
</reference>
<evidence type="ECO:0000313" key="1">
    <source>
        <dbReference type="EMBL" id="MTF38380.1"/>
    </source>
</evidence>
<organism evidence="1 2">
    <name type="scientific">Cyanobacterium aponinum 0216</name>
    <dbReference type="NCBI Taxonomy" id="2676140"/>
    <lineage>
        <taxon>Bacteria</taxon>
        <taxon>Bacillati</taxon>
        <taxon>Cyanobacteriota</taxon>
        <taxon>Cyanophyceae</taxon>
        <taxon>Oscillatoriophycideae</taxon>
        <taxon>Chroococcales</taxon>
        <taxon>Geminocystaceae</taxon>
        <taxon>Cyanobacterium</taxon>
    </lineage>
</organism>
<comment type="caution">
    <text evidence="1">The sequence shown here is derived from an EMBL/GenBank/DDBJ whole genome shotgun (WGS) entry which is preliminary data.</text>
</comment>
<proteinExistence type="predicted"/>
<dbReference type="AlphaFoldDB" id="A0A844GR28"/>
<protein>
    <submittedName>
        <fullName evidence="1">Uncharacterized protein</fullName>
    </submittedName>
</protein>
<dbReference type="EMBL" id="WMIA01000004">
    <property type="protein sequence ID" value="MTF38380.1"/>
    <property type="molecule type" value="Genomic_DNA"/>
</dbReference>
<dbReference type="Proteomes" id="UP000437131">
    <property type="component" value="Unassembled WGS sequence"/>
</dbReference>
<sequence length="55" mass="6709">MAQMIPRNFPSIIKSYAEKKLFDIFHKHLSDEYIVFHGTWWQHIKYVVQDRGDDK</sequence>
<dbReference type="RefSeq" id="WP_155083285.1">
    <property type="nucleotide sequence ID" value="NZ_WMIA01000004.1"/>
</dbReference>
<gene>
    <name evidence="1" type="ORF">GGC33_05525</name>
</gene>
<evidence type="ECO:0000313" key="2">
    <source>
        <dbReference type="Proteomes" id="UP000437131"/>
    </source>
</evidence>
<accession>A0A844GR28</accession>